<dbReference type="HOGENOM" id="CLU_1735647_0_0_1"/>
<reference evidence="1" key="3">
    <citation type="submission" date="2025-09" db="UniProtKB">
        <authorList>
            <consortium name="Ensembl"/>
        </authorList>
    </citation>
    <scope>IDENTIFICATION</scope>
</reference>
<keyword evidence="2" id="KW-1185">Reference proteome</keyword>
<dbReference type="GeneTree" id="ENSGT00810000125541"/>
<evidence type="ECO:0000313" key="2">
    <source>
        <dbReference type="Proteomes" id="UP000018468"/>
    </source>
</evidence>
<dbReference type="Ensembl" id="ENSLOCT00000002969.1">
    <property type="protein sequence ID" value="ENSLOCP00000002963.1"/>
    <property type="gene ID" value="ENSLOCG00000002525.1"/>
</dbReference>
<dbReference type="EMBL" id="AHAT01031935">
    <property type="status" value="NOT_ANNOTATED_CDS"/>
    <property type="molecule type" value="Genomic_DNA"/>
</dbReference>
<evidence type="ECO:0000313" key="1">
    <source>
        <dbReference type="Ensembl" id="ENSLOCP00000002963.1"/>
    </source>
</evidence>
<dbReference type="Bgee" id="ENSLOCG00000002525">
    <property type="expression patterns" value="Expressed in testis and 7 other cell types or tissues"/>
</dbReference>
<reference evidence="2" key="1">
    <citation type="submission" date="2011-12" db="EMBL/GenBank/DDBJ databases">
        <title>The Draft Genome of Lepisosteus oculatus.</title>
        <authorList>
            <consortium name="The Broad Institute Genome Assembly &amp; Analysis Group"/>
            <consortium name="Computational R&amp;D Group"/>
            <consortium name="and Sequencing Platform"/>
            <person name="Di Palma F."/>
            <person name="Alfoldi J."/>
            <person name="Johnson J."/>
            <person name="Berlin A."/>
            <person name="Gnerre S."/>
            <person name="Jaffe D."/>
            <person name="MacCallum I."/>
            <person name="Young S."/>
            <person name="Walker B.J."/>
            <person name="Lander E.S."/>
            <person name="Lindblad-Toh K."/>
        </authorList>
    </citation>
    <scope>NUCLEOTIDE SEQUENCE [LARGE SCALE GENOMIC DNA]</scope>
</reference>
<protein>
    <submittedName>
        <fullName evidence="1">Uncharacterized protein</fullName>
    </submittedName>
</protein>
<dbReference type="InParanoid" id="W5M3K5"/>
<dbReference type="AlphaFoldDB" id="W5M3K5"/>
<sequence length="151" mass="16902">RRQISVIAQHPDGWAGVKACFWLSFQVHPLLRDLIDSYTSVWARVSFKDSWPTPDNLWLFERAAERGNFEAAVKLGIAYLYNEGPSTSDEGRAEVCGVKASHFFSLAEGLRASADPFVWVFVRPPWSTSGSCCKAVVFKQLRVECESCPVS</sequence>
<accession>W5M3K5</accession>
<reference evidence="1" key="2">
    <citation type="submission" date="2025-08" db="UniProtKB">
        <authorList>
            <consortium name="Ensembl"/>
        </authorList>
    </citation>
    <scope>IDENTIFICATION</scope>
</reference>
<dbReference type="eggNOG" id="KOG0654">
    <property type="taxonomic scope" value="Eukaryota"/>
</dbReference>
<name>W5M3K5_LEPOC</name>
<dbReference type="Proteomes" id="UP000018468">
    <property type="component" value="Linkage group LG13"/>
</dbReference>
<dbReference type="STRING" id="7918.ENSLOCP00000002963"/>
<proteinExistence type="predicted"/>
<organism evidence="1 2">
    <name type="scientific">Lepisosteus oculatus</name>
    <name type="common">Spotted gar</name>
    <dbReference type="NCBI Taxonomy" id="7918"/>
    <lineage>
        <taxon>Eukaryota</taxon>
        <taxon>Metazoa</taxon>
        <taxon>Chordata</taxon>
        <taxon>Craniata</taxon>
        <taxon>Vertebrata</taxon>
        <taxon>Euteleostomi</taxon>
        <taxon>Actinopterygii</taxon>
        <taxon>Neopterygii</taxon>
        <taxon>Holostei</taxon>
        <taxon>Semionotiformes</taxon>
        <taxon>Lepisosteidae</taxon>
        <taxon>Lepisosteus</taxon>
    </lineage>
</organism>